<comment type="caution">
    <text evidence="2">The sequence shown here is derived from an EMBL/GenBank/DDBJ whole genome shotgun (WGS) entry which is preliminary data.</text>
</comment>
<reference evidence="2 3" key="1">
    <citation type="submission" date="2019-03" db="EMBL/GenBank/DDBJ databases">
        <title>Single cell metagenomics reveals metabolic interactions within the superorganism composed of flagellate Streblomastix strix and complex community of Bacteroidetes bacteria on its surface.</title>
        <authorList>
            <person name="Treitli S.C."/>
            <person name="Kolisko M."/>
            <person name="Husnik F."/>
            <person name="Keeling P."/>
            <person name="Hampl V."/>
        </authorList>
    </citation>
    <scope>NUCLEOTIDE SEQUENCE [LARGE SCALE GENOMIC DNA]</scope>
    <source>
        <strain evidence="2">ST1C</strain>
    </source>
</reference>
<evidence type="ECO:0000313" key="3">
    <source>
        <dbReference type="Proteomes" id="UP000324800"/>
    </source>
</evidence>
<organism evidence="2 3">
    <name type="scientific">Streblomastix strix</name>
    <dbReference type="NCBI Taxonomy" id="222440"/>
    <lineage>
        <taxon>Eukaryota</taxon>
        <taxon>Metamonada</taxon>
        <taxon>Preaxostyla</taxon>
        <taxon>Oxymonadida</taxon>
        <taxon>Streblomastigidae</taxon>
        <taxon>Streblomastix</taxon>
    </lineage>
</organism>
<gene>
    <name evidence="2" type="ORF">EZS28_031426</name>
</gene>
<feature type="region of interest" description="Disordered" evidence="1">
    <location>
        <begin position="84"/>
        <end position="108"/>
    </location>
</feature>
<sequence>MASPGFPRLTLLEIVSLSPKKRKQYMETLRIGERIVNNHREEGWISDYPPKILFQYETRLSDGQVQEQDDQFEPFEWTMRNIKQKRKYSSRSKKRAKKRIHNKNKRLV</sequence>
<evidence type="ECO:0000313" key="2">
    <source>
        <dbReference type="EMBL" id="KAA6373048.1"/>
    </source>
</evidence>
<accession>A0A5J4URG9</accession>
<dbReference type="AlphaFoldDB" id="A0A5J4URG9"/>
<evidence type="ECO:0000256" key="1">
    <source>
        <dbReference type="SAM" id="MobiDB-lite"/>
    </source>
</evidence>
<dbReference type="EMBL" id="SNRW01013060">
    <property type="protein sequence ID" value="KAA6373048.1"/>
    <property type="molecule type" value="Genomic_DNA"/>
</dbReference>
<name>A0A5J4URG9_9EUKA</name>
<protein>
    <submittedName>
        <fullName evidence="2">Uncharacterized protein</fullName>
    </submittedName>
</protein>
<proteinExistence type="predicted"/>
<dbReference type="Proteomes" id="UP000324800">
    <property type="component" value="Unassembled WGS sequence"/>
</dbReference>